<dbReference type="RefSeq" id="WP_126726124.1">
    <property type="nucleotide sequence ID" value="NZ_RYZH01000026.1"/>
</dbReference>
<dbReference type="GO" id="GO:0032259">
    <property type="term" value="P:methylation"/>
    <property type="evidence" value="ECO:0007669"/>
    <property type="project" value="UniProtKB-KW"/>
</dbReference>
<reference evidence="2 3" key="2">
    <citation type="submission" date="2019-01" db="EMBL/GenBank/DDBJ databases">
        <title>Tautonia sociabilis, a novel thermotolerant planctomycete of Isosphaeraceae family, isolated from a 4000 m deep subterranean habitat.</title>
        <authorList>
            <person name="Kovaleva O.L."/>
            <person name="Elcheninov A.G."/>
            <person name="Van Heerden E."/>
            <person name="Toshchakov S.V."/>
            <person name="Novikov A."/>
            <person name="Bonch-Osmolovskaya E.A."/>
            <person name="Kublanov I.V."/>
        </authorList>
    </citation>
    <scope>NUCLEOTIDE SEQUENCE [LARGE SCALE GENOMIC DNA]</scope>
    <source>
        <strain evidence="2 3">GM2012</strain>
    </source>
</reference>
<dbReference type="EMBL" id="RYZH01000026">
    <property type="protein sequence ID" value="RUL87080.1"/>
    <property type="molecule type" value="Genomic_DNA"/>
</dbReference>
<feature type="domain" description="Methyltransferase type 11" evidence="1">
    <location>
        <begin position="180"/>
        <end position="228"/>
    </location>
</feature>
<dbReference type="InterPro" id="IPR013216">
    <property type="entry name" value="Methyltransf_11"/>
</dbReference>
<keyword evidence="2" id="KW-0489">Methyltransferase</keyword>
<name>A0A432MIM6_9BACT</name>
<evidence type="ECO:0000313" key="3">
    <source>
        <dbReference type="Proteomes" id="UP000280296"/>
    </source>
</evidence>
<gene>
    <name evidence="2" type="ORF">TsocGM_14165</name>
</gene>
<reference evidence="2 3" key="1">
    <citation type="submission" date="2018-12" db="EMBL/GenBank/DDBJ databases">
        <authorList>
            <person name="Toschakov S.V."/>
        </authorList>
    </citation>
    <scope>NUCLEOTIDE SEQUENCE [LARGE SCALE GENOMIC DNA]</scope>
    <source>
        <strain evidence="2 3">GM2012</strain>
    </source>
</reference>
<accession>A0A432MIM6</accession>
<keyword evidence="2" id="KW-0808">Transferase</keyword>
<dbReference type="InterPro" id="IPR029063">
    <property type="entry name" value="SAM-dependent_MTases_sf"/>
</dbReference>
<proteinExistence type="predicted"/>
<dbReference type="AlphaFoldDB" id="A0A432MIM6"/>
<dbReference type="Proteomes" id="UP000280296">
    <property type="component" value="Unassembled WGS sequence"/>
</dbReference>
<protein>
    <submittedName>
        <fullName evidence="2">Class I SAM-dependent methyltransferase</fullName>
    </submittedName>
</protein>
<dbReference type="GO" id="GO:0008757">
    <property type="term" value="F:S-adenosylmethionine-dependent methyltransferase activity"/>
    <property type="evidence" value="ECO:0007669"/>
    <property type="project" value="InterPro"/>
</dbReference>
<keyword evidence="3" id="KW-1185">Reference proteome</keyword>
<dbReference type="OrthoDB" id="8210690at2"/>
<organism evidence="2 3">
    <name type="scientific">Tautonia sociabilis</name>
    <dbReference type="NCBI Taxonomy" id="2080755"/>
    <lineage>
        <taxon>Bacteria</taxon>
        <taxon>Pseudomonadati</taxon>
        <taxon>Planctomycetota</taxon>
        <taxon>Planctomycetia</taxon>
        <taxon>Isosphaerales</taxon>
        <taxon>Isosphaeraceae</taxon>
        <taxon>Tautonia</taxon>
    </lineage>
</organism>
<evidence type="ECO:0000313" key="2">
    <source>
        <dbReference type="EMBL" id="RUL87080.1"/>
    </source>
</evidence>
<dbReference type="Pfam" id="PF08241">
    <property type="entry name" value="Methyltransf_11"/>
    <property type="match status" value="1"/>
</dbReference>
<dbReference type="Gene3D" id="3.40.50.150">
    <property type="entry name" value="Vaccinia Virus protein VP39"/>
    <property type="match status" value="1"/>
</dbReference>
<sequence>MGSADARRNHSPLEVGRLDEEGWSPMNWRIKSRIQRYCDAVPGGGGIYAGLQRAVGRHRRPDYGERLDLACRTIAGLAEAGVAIEGASVMEVGTGYAPTIPVLFWLAGASRVETFDLNRYLRPRLAAGMLGWIADRAELVESRLAGLVDPDALRRRLATLDQLQDRPLAFLKRANIAYHAPADAAATGLADGSIDVHFSAYVMEHVPPVVIEALLREASRVLRPGGVAAHRIDPTDHFAHADPTISTVHFLRFDEESWRRIGGNRFAYHNRLRDDDYRRLFLESPLHLVRHRFEVDSRAVSDLRNGFPLAPPYRGRDPEDLARCRLDYIARKPGSPSPAPSAG</sequence>
<comment type="caution">
    <text evidence="2">The sequence shown here is derived from an EMBL/GenBank/DDBJ whole genome shotgun (WGS) entry which is preliminary data.</text>
</comment>
<dbReference type="SUPFAM" id="SSF53335">
    <property type="entry name" value="S-adenosyl-L-methionine-dependent methyltransferases"/>
    <property type="match status" value="1"/>
</dbReference>
<evidence type="ECO:0000259" key="1">
    <source>
        <dbReference type="Pfam" id="PF08241"/>
    </source>
</evidence>